<dbReference type="KEGG" id="mis:MICPUN_103791"/>
<dbReference type="InParanoid" id="C1EGC6"/>
<feature type="compositionally biased region" description="Low complexity" evidence="2">
    <location>
        <begin position="351"/>
        <end position="362"/>
    </location>
</feature>
<organism evidence="5 6">
    <name type="scientific">Micromonas commoda (strain RCC299 / NOUM17 / CCMP2709)</name>
    <name type="common">Picoplanktonic green alga</name>
    <dbReference type="NCBI Taxonomy" id="296587"/>
    <lineage>
        <taxon>Eukaryota</taxon>
        <taxon>Viridiplantae</taxon>
        <taxon>Chlorophyta</taxon>
        <taxon>Mamiellophyceae</taxon>
        <taxon>Mamiellales</taxon>
        <taxon>Mamiellaceae</taxon>
        <taxon>Micromonas</taxon>
    </lineage>
</organism>
<feature type="compositionally biased region" description="Low complexity" evidence="2">
    <location>
        <begin position="146"/>
        <end position="158"/>
    </location>
</feature>
<dbReference type="CDD" id="cd00201">
    <property type="entry name" value="WW"/>
    <property type="match status" value="1"/>
</dbReference>
<accession>C1EGC6</accession>
<evidence type="ECO:0000313" key="5">
    <source>
        <dbReference type="EMBL" id="ACO66755.1"/>
    </source>
</evidence>
<dbReference type="OrthoDB" id="498384at2759"/>
<feature type="compositionally biased region" description="Gly residues" evidence="2">
    <location>
        <begin position="525"/>
        <end position="536"/>
    </location>
</feature>
<dbReference type="InterPro" id="IPR001202">
    <property type="entry name" value="WW_dom"/>
</dbReference>
<dbReference type="Gene3D" id="3.30.1470.10">
    <property type="entry name" value="Photosystem I PsaD, reaction center subunit II"/>
    <property type="match status" value="1"/>
</dbReference>
<keyword evidence="1" id="KW-0175">Coiled coil</keyword>
<feature type="compositionally biased region" description="Low complexity" evidence="2">
    <location>
        <begin position="461"/>
        <end position="472"/>
    </location>
</feature>
<feature type="region of interest" description="Disordered" evidence="2">
    <location>
        <begin position="350"/>
        <end position="474"/>
    </location>
</feature>
<keyword evidence="3" id="KW-0472">Membrane</keyword>
<feature type="compositionally biased region" description="Polar residues" evidence="2">
    <location>
        <begin position="127"/>
        <end position="136"/>
    </location>
</feature>
<dbReference type="PANTHER" id="PTHR21715">
    <property type="entry name" value="RH04127P"/>
    <property type="match status" value="1"/>
</dbReference>
<feature type="coiled-coil region" evidence="1">
    <location>
        <begin position="780"/>
        <end position="807"/>
    </location>
</feature>
<dbReference type="PANTHER" id="PTHR21715:SF0">
    <property type="entry name" value="RH04127P"/>
    <property type="match status" value="1"/>
</dbReference>
<dbReference type="GeneID" id="8248427"/>
<feature type="compositionally biased region" description="Low complexity" evidence="2">
    <location>
        <begin position="625"/>
        <end position="637"/>
    </location>
</feature>
<keyword evidence="6" id="KW-1185">Reference proteome</keyword>
<feature type="region of interest" description="Disordered" evidence="2">
    <location>
        <begin position="1"/>
        <end position="74"/>
    </location>
</feature>
<dbReference type="RefSeq" id="XP_002505497.1">
    <property type="nucleotide sequence ID" value="XM_002505451.1"/>
</dbReference>
<dbReference type="InterPro" id="IPR036020">
    <property type="entry name" value="WW_dom_sf"/>
</dbReference>
<feature type="compositionally biased region" description="Basic and acidic residues" evidence="2">
    <location>
        <begin position="565"/>
        <end position="574"/>
    </location>
</feature>
<feature type="compositionally biased region" description="Polar residues" evidence="2">
    <location>
        <begin position="234"/>
        <end position="245"/>
    </location>
</feature>
<dbReference type="AlphaFoldDB" id="C1EGC6"/>
<feature type="domain" description="WW" evidence="4">
    <location>
        <begin position="303"/>
        <end position="336"/>
    </location>
</feature>
<feature type="compositionally biased region" description="Acidic residues" evidence="2">
    <location>
        <begin position="381"/>
        <end position="390"/>
    </location>
</feature>
<dbReference type="SMART" id="SM00456">
    <property type="entry name" value="WW"/>
    <property type="match status" value="1"/>
</dbReference>
<dbReference type="InterPro" id="IPR053233">
    <property type="entry name" value="ABRA-related"/>
</dbReference>
<evidence type="ECO:0000256" key="3">
    <source>
        <dbReference type="SAM" id="Phobius"/>
    </source>
</evidence>
<name>C1EGC6_MICCC</name>
<dbReference type="STRING" id="296587.C1EGC6"/>
<feature type="transmembrane region" description="Helical" evidence="3">
    <location>
        <begin position="975"/>
        <end position="998"/>
    </location>
</feature>
<keyword evidence="3" id="KW-0812">Transmembrane</keyword>
<feature type="region of interest" description="Disordered" evidence="2">
    <location>
        <begin position="490"/>
        <end position="714"/>
    </location>
</feature>
<feature type="compositionally biased region" description="Acidic residues" evidence="2">
    <location>
        <begin position="107"/>
        <end position="117"/>
    </location>
</feature>
<dbReference type="Pfam" id="PF00397">
    <property type="entry name" value="WW"/>
    <property type="match status" value="1"/>
</dbReference>
<proteinExistence type="predicted"/>
<dbReference type="PROSITE" id="PS50020">
    <property type="entry name" value="WW_DOMAIN_2"/>
    <property type="match status" value="1"/>
</dbReference>
<dbReference type="Proteomes" id="UP000002009">
    <property type="component" value="Chromosome 13"/>
</dbReference>
<feature type="compositionally biased region" description="Pro residues" evidence="2">
    <location>
        <begin position="862"/>
        <end position="871"/>
    </location>
</feature>
<evidence type="ECO:0000313" key="6">
    <source>
        <dbReference type="Proteomes" id="UP000002009"/>
    </source>
</evidence>
<sequence>METSTDLDQCRTSPSAEEVTSSLPPADQSKSVTDAAWPRSVSTRSKPPLSRFGRMSSTSPVSRPSARVFSPPCPDHLATVTLDLRGVKMRSGCDGWSSVASAPVVACDDDATVDEDAVDRPDRVEASSPSPSNPETTLDIRRTGMAPASSSSSSSSESAPRRKAAATTDAGLIRLGSIGGGRLSAPPSFRGGAAEGEEVSDVVLLDDDSASRVASSAEPSPRLVVVGDDGTATMKPSSSATTNESDASDDADPNGSHNQEVLEEAGSDYEPTYEETVAYARWLGIKPHEDARMMRIAKDGLRAKLPPDWKPCRTGDGQVYYFNFTTGESDWDHPCDGIFRAKVEAERLRAAEAPSPSSASEAITDVPTPSSVSVAKRDGHDEEEEGEEVENALTGGGGVGERHGSTRSSGSFAHATPKPPSAGKSAPSPRVVGGSLRTSPDVVGPAAGAGVEPPRREGARRSAAAEAARGGAVETTVLLKLEDFSLVESFHRSGGGGESSRESGDLGGSDSRTRKPEVKPLNLAGIGGGGGGGGGMLLTAEAFGFSGTFDSTLDDSEMSEASDFLPRDGTKDDDPNVNGDVDGEKRPQQQQQQQHPGEKKTPPVSPRGTGKPPLSPGNFVKSPKARSMAAAATRAARGVQATGEDVGEAHDDAAVRGTRAVTRPSRVSPDDENVEPNIRGDGSVTKQARPKSILPSAADTDDADAGVRVPGALDDPDLRARIDALREEFVAARSELERLSDRAEQTDRFVAAAVETAMARTSRVETERANALDAKVETTLSSMAERAERAAAAAERAEKAVDRALERFFAGRAAEIAESTAALPAAPTPTAAALPAPPRSLAGDAGESPPTPAARREWKPAKLPPPPPPLPAYASSAEVDGTAGATRPRFDEARARRLIEMMEESPEMENPTFVASIRAVIDALARVVMAAQKKESVSVAARQPTLAAATAAVSALVAANPALAGDLFGSEYSGLVGGFTIGIVGGTGAVAALLLPFICGTLNPVQMAVNLGLAEGEVSNERKFKNNGEPMEHGTKFGHKWYKTDAYCNGKYIDFAGTSKTQAAMEKGKL</sequence>
<feature type="region of interest" description="Disordered" evidence="2">
    <location>
        <begin position="210"/>
        <end position="259"/>
    </location>
</feature>
<evidence type="ECO:0000256" key="1">
    <source>
        <dbReference type="SAM" id="Coils"/>
    </source>
</evidence>
<evidence type="ECO:0000259" key="4">
    <source>
        <dbReference type="PROSITE" id="PS50020"/>
    </source>
</evidence>
<feature type="region of interest" description="Disordered" evidence="2">
    <location>
        <begin position="104"/>
        <end position="170"/>
    </location>
</feature>
<evidence type="ECO:0000256" key="2">
    <source>
        <dbReference type="SAM" id="MobiDB-lite"/>
    </source>
</evidence>
<protein>
    <recommendedName>
        <fullName evidence="4">WW domain-containing protein</fullName>
    </recommendedName>
</protein>
<dbReference type="EMBL" id="CP001331">
    <property type="protein sequence ID" value="ACO66755.1"/>
    <property type="molecule type" value="Genomic_DNA"/>
</dbReference>
<keyword evidence="3" id="KW-1133">Transmembrane helix</keyword>
<feature type="region of interest" description="Disordered" evidence="2">
    <location>
        <begin position="826"/>
        <end position="888"/>
    </location>
</feature>
<feature type="compositionally biased region" description="Low complexity" evidence="2">
    <location>
        <begin position="826"/>
        <end position="843"/>
    </location>
</feature>
<gene>
    <name evidence="5" type="ORF">MICPUN_103791</name>
</gene>
<reference evidence="5 6" key="1">
    <citation type="journal article" date="2009" name="Science">
        <title>Green evolution and dynamic adaptations revealed by genomes of the marine picoeukaryotes Micromonas.</title>
        <authorList>
            <person name="Worden A.Z."/>
            <person name="Lee J.H."/>
            <person name="Mock T."/>
            <person name="Rouze P."/>
            <person name="Simmons M.P."/>
            <person name="Aerts A.L."/>
            <person name="Allen A.E."/>
            <person name="Cuvelier M.L."/>
            <person name="Derelle E."/>
            <person name="Everett M.V."/>
            <person name="Foulon E."/>
            <person name="Grimwood J."/>
            <person name="Gundlach H."/>
            <person name="Henrissat B."/>
            <person name="Napoli C."/>
            <person name="McDonald S.M."/>
            <person name="Parker M.S."/>
            <person name="Rombauts S."/>
            <person name="Salamov A."/>
            <person name="Von Dassow P."/>
            <person name="Badger J.H."/>
            <person name="Coutinho P.M."/>
            <person name="Demir E."/>
            <person name="Dubchak I."/>
            <person name="Gentemann C."/>
            <person name="Eikrem W."/>
            <person name="Gready J.E."/>
            <person name="John U."/>
            <person name="Lanier W."/>
            <person name="Lindquist E.A."/>
            <person name="Lucas S."/>
            <person name="Mayer K.F."/>
            <person name="Moreau H."/>
            <person name="Not F."/>
            <person name="Otillar R."/>
            <person name="Panaud O."/>
            <person name="Pangilinan J."/>
            <person name="Paulsen I."/>
            <person name="Piegu B."/>
            <person name="Poliakov A."/>
            <person name="Robbens S."/>
            <person name="Schmutz J."/>
            <person name="Toulza E."/>
            <person name="Wyss T."/>
            <person name="Zelensky A."/>
            <person name="Zhou K."/>
            <person name="Armbrust E.V."/>
            <person name="Bhattacharya D."/>
            <person name="Goodenough U.W."/>
            <person name="Van de Peer Y."/>
            <person name="Grigoriev I.V."/>
        </authorList>
    </citation>
    <scope>NUCLEOTIDE SEQUENCE [LARGE SCALE GENOMIC DNA]</scope>
    <source>
        <strain evidence="6">RCC299 / NOUM17</strain>
    </source>
</reference>
<dbReference type="eggNOG" id="ENOG502S3GE">
    <property type="taxonomic scope" value="Eukaryota"/>
</dbReference>
<feature type="region of interest" description="Disordered" evidence="2">
    <location>
        <begin position="175"/>
        <end position="194"/>
    </location>
</feature>
<feature type="compositionally biased region" description="Polar residues" evidence="2">
    <location>
        <begin position="1"/>
        <end position="32"/>
    </location>
</feature>
<dbReference type="SUPFAM" id="SSF51045">
    <property type="entry name" value="WW domain"/>
    <property type="match status" value="1"/>
</dbReference>